<reference evidence="1" key="1">
    <citation type="submission" date="2023-07" db="EMBL/GenBank/DDBJ databases">
        <title>Sorghum-associated microbial communities from plants grown in Nebraska, USA.</title>
        <authorList>
            <person name="Schachtman D."/>
        </authorList>
    </citation>
    <scope>NUCLEOTIDE SEQUENCE</scope>
    <source>
        <strain evidence="1">BE80</strain>
    </source>
</reference>
<dbReference type="EMBL" id="JAVDTR010000023">
    <property type="protein sequence ID" value="MDR6727105.1"/>
    <property type="molecule type" value="Genomic_DNA"/>
</dbReference>
<protein>
    <submittedName>
        <fullName evidence="1">Uncharacterized protein</fullName>
    </submittedName>
</protein>
<gene>
    <name evidence="1" type="ORF">J2W91_005630</name>
</gene>
<comment type="caution">
    <text evidence="1">The sequence shown here is derived from an EMBL/GenBank/DDBJ whole genome shotgun (WGS) entry which is preliminary data.</text>
</comment>
<evidence type="ECO:0000313" key="1">
    <source>
        <dbReference type="EMBL" id="MDR6727105.1"/>
    </source>
</evidence>
<name>A0AAP5H8D9_PAEAM</name>
<organism evidence="1 2">
    <name type="scientific">Paenibacillus amylolyticus</name>
    <dbReference type="NCBI Taxonomy" id="1451"/>
    <lineage>
        <taxon>Bacteria</taxon>
        <taxon>Bacillati</taxon>
        <taxon>Bacillota</taxon>
        <taxon>Bacilli</taxon>
        <taxon>Bacillales</taxon>
        <taxon>Paenibacillaceae</taxon>
        <taxon>Paenibacillus</taxon>
    </lineage>
</organism>
<sequence length="81" mass="9361">MAIRTYELYTEMMMRYLVLNDYWITAGCAKGLIFYDMGKIYAARFRVVTVDFAVDMARHSGSEVILLTNDRTGSEPKTQLH</sequence>
<evidence type="ECO:0000313" key="2">
    <source>
        <dbReference type="Proteomes" id="UP001254832"/>
    </source>
</evidence>
<dbReference type="Proteomes" id="UP001254832">
    <property type="component" value="Unassembled WGS sequence"/>
</dbReference>
<proteinExistence type="predicted"/>
<accession>A0AAP5H8D9</accession>
<dbReference type="AlphaFoldDB" id="A0AAP5H8D9"/>